<feature type="signal peptide" evidence="1">
    <location>
        <begin position="1"/>
        <end position="19"/>
    </location>
</feature>
<keyword evidence="1" id="KW-0732">Signal</keyword>
<dbReference type="Proteomes" id="UP000749559">
    <property type="component" value="Unassembled WGS sequence"/>
</dbReference>
<comment type="caution">
    <text evidence="2">The sequence shown here is derived from an EMBL/GenBank/DDBJ whole genome shotgun (WGS) entry which is preliminary data.</text>
</comment>
<dbReference type="OrthoDB" id="6085830at2759"/>
<dbReference type="EMBL" id="CAIIXF020000004">
    <property type="protein sequence ID" value="CAH1781254.1"/>
    <property type="molecule type" value="Genomic_DNA"/>
</dbReference>
<proteinExistence type="predicted"/>
<protein>
    <submittedName>
        <fullName evidence="2">Uncharacterized protein</fullName>
    </submittedName>
</protein>
<gene>
    <name evidence="2" type="ORF">OFUS_LOCUS7852</name>
</gene>
<sequence>MKMFRQFAILGLFVYLGKTDSHASNSDTSTLQSCVLKCLGNDIFGCISEPEVDSHKAYFMNTLIDNCFPESDIGQCFEDTFLQEAGTWCEHLRERDDIANQINTCYTDCSANPISVPRQNAVEFETEFKPMELTSEFESERSEYVAPQLEGICKDSRFRGFLCSEVMANATTAGNSLCRPDHRCGFHEEAYYWCFTTLDDDWDYCCTGACDYHAEDFLHCESGSEWQFCGDAGTVTTGHRQDNVPYNCRSDHPCGLHRDTGDFNYYWCFVDSTSWDYCCSPREYDHLCDFNRGAPYRWCKYTYHRDYILNEWAFCTPMSNSSTTV</sequence>
<evidence type="ECO:0000313" key="3">
    <source>
        <dbReference type="Proteomes" id="UP000749559"/>
    </source>
</evidence>
<organism evidence="2 3">
    <name type="scientific">Owenia fusiformis</name>
    <name type="common">Polychaete worm</name>
    <dbReference type="NCBI Taxonomy" id="6347"/>
    <lineage>
        <taxon>Eukaryota</taxon>
        <taxon>Metazoa</taxon>
        <taxon>Spiralia</taxon>
        <taxon>Lophotrochozoa</taxon>
        <taxon>Annelida</taxon>
        <taxon>Polychaeta</taxon>
        <taxon>Sedentaria</taxon>
        <taxon>Canalipalpata</taxon>
        <taxon>Sabellida</taxon>
        <taxon>Oweniida</taxon>
        <taxon>Oweniidae</taxon>
        <taxon>Owenia</taxon>
    </lineage>
</organism>
<evidence type="ECO:0000313" key="2">
    <source>
        <dbReference type="EMBL" id="CAH1781254.1"/>
    </source>
</evidence>
<reference evidence="2" key="1">
    <citation type="submission" date="2022-03" db="EMBL/GenBank/DDBJ databases">
        <authorList>
            <person name="Martin C."/>
        </authorList>
    </citation>
    <scope>NUCLEOTIDE SEQUENCE</scope>
</reference>
<evidence type="ECO:0000256" key="1">
    <source>
        <dbReference type="SAM" id="SignalP"/>
    </source>
</evidence>
<dbReference type="AlphaFoldDB" id="A0A8S4NLI1"/>
<feature type="chain" id="PRO_5035859235" evidence="1">
    <location>
        <begin position="20"/>
        <end position="325"/>
    </location>
</feature>
<accession>A0A8S4NLI1</accession>
<name>A0A8S4NLI1_OWEFU</name>
<keyword evidence="3" id="KW-1185">Reference proteome</keyword>